<reference evidence="1" key="1">
    <citation type="submission" date="2020-08" db="EMBL/GenBank/DDBJ databases">
        <title>Multicomponent nature underlies the extraordinary mechanical properties of spider dragline silk.</title>
        <authorList>
            <person name="Kono N."/>
            <person name="Nakamura H."/>
            <person name="Mori M."/>
            <person name="Yoshida Y."/>
            <person name="Ohtoshi R."/>
            <person name="Malay A.D."/>
            <person name="Moran D.A.P."/>
            <person name="Tomita M."/>
            <person name="Numata K."/>
            <person name="Arakawa K."/>
        </authorList>
    </citation>
    <scope>NUCLEOTIDE SEQUENCE</scope>
</reference>
<proteinExistence type="predicted"/>
<comment type="caution">
    <text evidence="1">The sequence shown here is derived from an EMBL/GenBank/DDBJ whole genome shotgun (WGS) entry which is preliminary data.</text>
</comment>
<evidence type="ECO:0000313" key="1">
    <source>
        <dbReference type="EMBL" id="GFY67185.1"/>
    </source>
</evidence>
<sequence length="87" mass="9887">MNQFSSLGYPMSSSLNSFQNYIAKKGGKAMTTRSRPRGLGKAVDNVSSDVIDTWIQSQRTHKKTQQLTALEKKNFKVSSTYHFEEMH</sequence>
<dbReference type="EMBL" id="BMAV01016448">
    <property type="protein sequence ID" value="GFY67185.1"/>
    <property type="molecule type" value="Genomic_DNA"/>
</dbReference>
<gene>
    <name evidence="1" type="ORF">TNIN_145861</name>
</gene>
<protein>
    <submittedName>
        <fullName evidence="1">Uncharacterized protein</fullName>
    </submittedName>
</protein>
<name>A0A8X6YAA3_9ARAC</name>
<organism evidence="1 2">
    <name type="scientific">Trichonephila inaurata madagascariensis</name>
    <dbReference type="NCBI Taxonomy" id="2747483"/>
    <lineage>
        <taxon>Eukaryota</taxon>
        <taxon>Metazoa</taxon>
        <taxon>Ecdysozoa</taxon>
        <taxon>Arthropoda</taxon>
        <taxon>Chelicerata</taxon>
        <taxon>Arachnida</taxon>
        <taxon>Araneae</taxon>
        <taxon>Araneomorphae</taxon>
        <taxon>Entelegynae</taxon>
        <taxon>Araneoidea</taxon>
        <taxon>Nephilidae</taxon>
        <taxon>Trichonephila</taxon>
        <taxon>Trichonephila inaurata</taxon>
    </lineage>
</organism>
<keyword evidence="2" id="KW-1185">Reference proteome</keyword>
<accession>A0A8X6YAA3</accession>
<evidence type="ECO:0000313" key="2">
    <source>
        <dbReference type="Proteomes" id="UP000886998"/>
    </source>
</evidence>
<dbReference type="AlphaFoldDB" id="A0A8X6YAA3"/>
<dbReference type="Proteomes" id="UP000886998">
    <property type="component" value="Unassembled WGS sequence"/>
</dbReference>